<keyword evidence="4" id="KW-0862">Zinc</keyword>
<dbReference type="PANTHER" id="PTHR10071">
    <property type="entry name" value="TRANSCRIPTION FACTOR GATA FAMILY MEMBER"/>
    <property type="match status" value="1"/>
</dbReference>
<organism evidence="9 10">
    <name type="scientific">Rhizophagus irregularis (strain DAOM 197198w)</name>
    <name type="common">Glomus intraradices</name>
    <dbReference type="NCBI Taxonomy" id="1432141"/>
    <lineage>
        <taxon>Eukaryota</taxon>
        <taxon>Fungi</taxon>
        <taxon>Fungi incertae sedis</taxon>
        <taxon>Mucoromycota</taxon>
        <taxon>Glomeromycotina</taxon>
        <taxon>Glomeromycetes</taxon>
        <taxon>Glomerales</taxon>
        <taxon>Glomeraceae</taxon>
        <taxon>Rhizophagus</taxon>
    </lineage>
</organism>
<dbReference type="GO" id="GO:0000978">
    <property type="term" value="F:RNA polymerase II cis-regulatory region sequence-specific DNA binding"/>
    <property type="evidence" value="ECO:0007669"/>
    <property type="project" value="TreeGrafter"/>
</dbReference>
<feature type="compositionally biased region" description="Basic residues" evidence="7">
    <location>
        <begin position="245"/>
        <end position="254"/>
    </location>
</feature>
<feature type="region of interest" description="Disordered" evidence="7">
    <location>
        <begin position="226"/>
        <end position="269"/>
    </location>
</feature>
<sequence length="378" mass="42436">MSTTAESKFPEPSSPRTFSSTQENDETESNNSSISSTSSTSSTFSTFNEDDKKSVPTSDNHLSLHNICNIIQKPSPVRLQKLENDYTSQCETGAIPDNENFMYHKINGSVTLNDNNVHYNEPNSIYQSNPKPIHGQNFHPSTMLSIVSPSEISRDRDSTICTNPFCLQCRYTTTPPHHTNLPYPVTSGPLPFPVQYYFSLPNNAIYSTCVPPSSVYINQQQQVAPVSPTNLTSGDSECNECTTQTKRRRRRKSKTTLNSSTDYHPTTRSGENYRCSNCGTRETPAWRRDPRGESLLCNACGLYLKVKGRNRPIEIDTNGEIRLVKLGRTGSNQPKCQNCGARETPCWREPEGKLLCNRCGLFFKQNGYNRIVTPQSPY</sequence>
<dbReference type="Proteomes" id="UP000022910">
    <property type="component" value="Unassembled WGS sequence"/>
</dbReference>
<dbReference type="SMART" id="SM00401">
    <property type="entry name" value="ZnF_GATA"/>
    <property type="match status" value="2"/>
</dbReference>
<evidence type="ECO:0000256" key="4">
    <source>
        <dbReference type="ARBA" id="ARBA00022833"/>
    </source>
</evidence>
<dbReference type="PROSITE" id="PS50114">
    <property type="entry name" value="GATA_ZN_FINGER_2"/>
    <property type="match status" value="2"/>
</dbReference>
<dbReference type="SUPFAM" id="SSF57716">
    <property type="entry name" value="Glucocorticoid receptor-like (DNA-binding domain)"/>
    <property type="match status" value="2"/>
</dbReference>
<accession>A0A015ILS2</accession>
<protein>
    <submittedName>
        <fullName evidence="9">Gat1p</fullName>
    </submittedName>
</protein>
<feature type="domain" description="GATA-type" evidence="8">
    <location>
        <begin position="335"/>
        <end position="378"/>
    </location>
</feature>
<dbReference type="Pfam" id="PF00320">
    <property type="entry name" value="GATA"/>
    <property type="match status" value="2"/>
</dbReference>
<evidence type="ECO:0000256" key="6">
    <source>
        <dbReference type="PROSITE-ProRule" id="PRU00094"/>
    </source>
</evidence>
<keyword evidence="2" id="KW-0479">Metal-binding</keyword>
<feature type="compositionally biased region" description="Low complexity" evidence="7">
    <location>
        <begin position="29"/>
        <end position="47"/>
    </location>
</feature>
<dbReference type="GO" id="GO:0000981">
    <property type="term" value="F:DNA-binding transcription factor activity, RNA polymerase II-specific"/>
    <property type="evidence" value="ECO:0007669"/>
    <property type="project" value="TreeGrafter"/>
</dbReference>
<dbReference type="GO" id="GO:0000122">
    <property type="term" value="P:negative regulation of transcription by RNA polymerase II"/>
    <property type="evidence" value="ECO:0007669"/>
    <property type="project" value="TreeGrafter"/>
</dbReference>
<evidence type="ECO:0000256" key="5">
    <source>
        <dbReference type="ARBA" id="ARBA00023242"/>
    </source>
</evidence>
<evidence type="ECO:0000256" key="3">
    <source>
        <dbReference type="ARBA" id="ARBA00022771"/>
    </source>
</evidence>
<dbReference type="STRING" id="1432141.A0A015ILS2"/>
<evidence type="ECO:0000256" key="2">
    <source>
        <dbReference type="ARBA" id="ARBA00022723"/>
    </source>
</evidence>
<keyword evidence="3 6" id="KW-0863">Zinc-finger</keyword>
<dbReference type="CDD" id="cd00202">
    <property type="entry name" value="ZnF_GATA"/>
    <property type="match status" value="2"/>
</dbReference>
<dbReference type="InterPro" id="IPR013088">
    <property type="entry name" value="Znf_NHR/GATA"/>
</dbReference>
<dbReference type="PANTHER" id="PTHR10071:SF281">
    <property type="entry name" value="BOX A-BINDING FACTOR-RELATED"/>
    <property type="match status" value="1"/>
</dbReference>
<gene>
    <name evidence="9" type="ORF">RirG_200700</name>
</gene>
<comment type="caution">
    <text evidence="9">The sequence shown here is derived from an EMBL/GenBank/DDBJ whole genome shotgun (WGS) entry which is preliminary data.</text>
</comment>
<dbReference type="GO" id="GO:0005634">
    <property type="term" value="C:nucleus"/>
    <property type="evidence" value="ECO:0007669"/>
    <property type="project" value="UniProtKB-SubCell"/>
</dbReference>
<reference evidence="9 10" key="1">
    <citation type="submission" date="2014-02" db="EMBL/GenBank/DDBJ databases">
        <title>Single nucleus genome sequencing reveals high similarity among nuclei of an endomycorrhizal fungus.</title>
        <authorList>
            <person name="Lin K."/>
            <person name="Geurts R."/>
            <person name="Zhang Z."/>
            <person name="Limpens E."/>
            <person name="Saunders D.G."/>
            <person name="Mu D."/>
            <person name="Pang E."/>
            <person name="Cao H."/>
            <person name="Cha H."/>
            <person name="Lin T."/>
            <person name="Zhou Q."/>
            <person name="Shang Y."/>
            <person name="Li Y."/>
            <person name="Ivanov S."/>
            <person name="Sharma T."/>
            <person name="Velzen R.V."/>
            <person name="Ruijter N.D."/>
            <person name="Aanen D.K."/>
            <person name="Win J."/>
            <person name="Kamoun S."/>
            <person name="Bisseling T."/>
            <person name="Huang S."/>
        </authorList>
    </citation>
    <scope>NUCLEOTIDE SEQUENCE [LARGE SCALE GENOMIC DNA]</scope>
    <source>
        <strain evidence="10">DAOM197198w</strain>
    </source>
</reference>
<evidence type="ECO:0000313" key="10">
    <source>
        <dbReference type="Proteomes" id="UP000022910"/>
    </source>
</evidence>
<dbReference type="SMR" id="A0A015ILS2"/>
<feature type="compositionally biased region" description="Polar residues" evidence="7">
    <location>
        <begin position="226"/>
        <end position="241"/>
    </location>
</feature>
<dbReference type="InterPro" id="IPR000679">
    <property type="entry name" value="Znf_GATA"/>
</dbReference>
<dbReference type="GO" id="GO:0008270">
    <property type="term" value="F:zinc ion binding"/>
    <property type="evidence" value="ECO:0007669"/>
    <property type="project" value="UniProtKB-KW"/>
</dbReference>
<feature type="region of interest" description="Disordered" evidence="7">
    <location>
        <begin position="1"/>
        <end position="60"/>
    </location>
</feature>
<evidence type="ECO:0000256" key="7">
    <source>
        <dbReference type="SAM" id="MobiDB-lite"/>
    </source>
</evidence>
<dbReference type="PROSITE" id="PS00344">
    <property type="entry name" value="GATA_ZN_FINGER_1"/>
    <property type="match status" value="1"/>
</dbReference>
<dbReference type="AlphaFoldDB" id="A0A015ILS2"/>
<evidence type="ECO:0000256" key="1">
    <source>
        <dbReference type="ARBA" id="ARBA00004123"/>
    </source>
</evidence>
<evidence type="ECO:0000313" key="9">
    <source>
        <dbReference type="EMBL" id="EXX58132.1"/>
    </source>
</evidence>
<proteinExistence type="predicted"/>
<dbReference type="EMBL" id="JEMT01027015">
    <property type="protein sequence ID" value="EXX58132.1"/>
    <property type="molecule type" value="Genomic_DNA"/>
</dbReference>
<dbReference type="Gene3D" id="3.30.50.10">
    <property type="entry name" value="Erythroid Transcription Factor GATA-1, subunit A"/>
    <property type="match status" value="2"/>
</dbReference>
<keyword evidence="5" id="KW-0539">Nucleus</keyword>
<dbReference type="InterPro" id="IPR039355">
    <property type="entry name" value="Transcription_factor_GATA"/>
</dbReference>
<comment type="subcellular location">
    <subcellularLocation>
        <location evidence="1">Nucleus</location>
    </subcellularLocation>
</comment>
<name>A0A015ILS2_RHIIW</name>
<feature type="domain" description="GATA-type" evidence="8">
    <location>
        <begin position="269"/>
        <end position="328"/>
    </location>
</feature>
<keyword evidence="10" id="KW-1185">Reference proteome</keyword>
<dbReference type="OrthoDB" id="515401at2759"/>
<dbReference type="GO" id="GO:0045944">
    <property type="term" value="P:positive regulation of transcription by RNA polymerase II"/>
    <property type="evidence" value="ECO:0007669"/>
    <property type="project" value="TreeGrafter"/>
</dbReference>
<feature type="compositionally biased region" description="Polar residues" evidence="7">
    <location>
        <begin position="257"/>
        <end position="269"/>
    </location>
</feature>
<evidence type="ECO:0000259" key="8">
    <source>
        <dbReference type="PROSITE" id="PS50114"/>
    </source>
</evidence>
<dbReference type="HOGENOM" id="CLU_062074_0_0_1"/>